<sequence>MSSDIPPSWLRATPPQNPGWKLMCAWDEPNVGGVGFIATMKAGLPPTPSLFYGTIKDFPFKACPPNSLKSQILADIGRAEVYAIPNEDVYPIVPTYTSFPTYATLGPLENRPARPAGTMVKTPAVRFLPVPQSQDDVQVNIDVVKDSFDREKQAFSNWANQFRQNRNIISGYLYTSEIRDGFVKGLVYDDIRLDGVRVENSERVEVSPVPRPYTRVDGNQGWLWRHDAAVRPDCDLATLRALEPEVLRSLVDKDLFRKRTIIRGVENAFRYLHIQGCAHNNIRPEHVLITLDTRYRPEAKTEFYWPVLTGFKACKILGLEVDFIDSDGRYKKLHSSVSNDEKAMSELEACVDEILEKL</sequence>
<gene>
    <name evidence="1" type="ORF">QBC46DRAFT_447589</name>
</gene>
<dbReference type="EMBL" id="MU853772">
    <property type="protein sequence ID" value="KAK3942590.1"/>
    <property type="molecule type" value="Genomic_DNA"/>
</dbReference>
<accession>A0AAN6S6U8</accession>
<evidence type="ECO:0000313" key="1">
    <source>
        <dbReference type="EMBL" id="KAK3942590.1"/>
    </source>
</evidence>
<keyword evidence="2" id="KW-1185">Reference proteome</keyword>
<dbReference type="InterPro" id="IPR011009">
    <property type="entry name" value="Kinase-like_dom_sf"/>
</dbReference>
<name>A0AAN6S6U8_9PEZI</name>
<proteinExistence type="predicted"/>
<reference evidence="2" key="1">
    <citation type="journal article" date="2023" name="Mol. Phylogenet. Evol.">
        <title>Genome-scale phylogeny and comparative genomics of the fungal order Sordariales.</title>
        <authorList>
            <person name="Hensen N."/>
            <person name="Bonometti L."/>
            <person name="Westerberg I."/>
            <person name="Brannstrom I.O."/>
            <person name="Guillou S."/>
            <person name="Cros-Aarteil S."/>
            <person name="Calhoun S."/>
            <person name="Haridas S."/>
            <person name="Kuo A."/>
            <person name="Mondo S."/>
            <person name="Pangilinan J."/>
            <person name="Riley R."/>
            <person name="LaButti K."/>
            <person name="Andreopoulos B."/>
            <person name="Lipzen A."/>
            <person name="Chen C."/>
            <person name="Yan M."/>
            <person name="Daum C."/>
            <person name="Ng V."/>
            <person name="Clum A."/>
            <person name="Steindorff A."/>
            <person name="Ohm R.A."/>
            <person name="Martin F."/>
            <person name="Silar P."/>
            <person name="Natvig D.O."/>
            <person name="Lalanne C."/>
            <person name="Gautier V."/>
            <person name="Ament-Velasquez S.L."/>
            <person name="Kruys A."/>
            <person name="Hutchinson M.I."/>
            <person name="Powell A.J."/>
            <person name="Barry K."/>
            <person name="Miller A.N."/>
            <person name="Grigoriev I.V."/>
            <person name="Debuchy R."/>
            <person name="Gladieux P."/>
            <person name="Hiltunen Thoren M."/>
            <person name="Johannesson H."/>
        </authorList>
    </citation>
    <scope>NUCLEOTIDE SEQUENCE [LARGE SCALE GENOMIC DNA]</scope>
    <source>
        <strain evidence="2">CBS 340.73</strain>
    </source>
</reference>
<comment type="caution">
    <text evidence="1">The sequence shown here is derived from an EMBL/GenBank/DDBJ whole genome shotgun (WGS) entry which is preliminary data.</text>
</comment>
<protein>
    <recommendedName>
        <fullName evidence="3">Protein kinase domain-containing protein</fullName>
    </recommendedName>
</protein>
<dbReference type="SUPFAM" id="SSF56112">
    <property type="entry name" value="Protein kinase-like (PK-like)"/>
    <property type="match status" value="1"/>
</dbReference>
<dbReference type="AlphaFoldDB" id="A0AAN6S6U8"/>
<evidence type="ECO:0008006" key="3">
    <source>
        <dbReference type="Google" id="ProtNLM"/>
    </source>
</evidence>
<evidence type="ECO:0000313" key="2">
    <source>
        <dbReference type="Proteomes" id="UP001303473"/>
    </source>
</evidence>
<organism evidence="1 2">
    <name type="scientific">Diplogelasinospora grovesii</name>
    <dbReference type="NCBI Taxonomy" id="303347"/>
    <lineage>
        <taxon>Eukaryota</taxon>
        <taxon>Fungi</taxon>
        <taxon>Dikarya</taxon>
        <taxon>Ascomycota</taxon>
        <taxon>Pezizomycotina</taxon>
        <taxon>Sordariomycetes</taxon>
        <taxon>Sordariomycetidae</taxon>
        <taxon>Sordariales</taxon>
        <taxon>Diplogelasinosporaceae</taxon>
        <taxon>Diplogelasinospora</taxon>
    </lineage>
</organism>
<dbReference type="Proteomes" id="UP001303473">
    <property type="component" value="Unassembled WGS sequence"/>
</dbReference>